<gene>
    <name evidence="2" type="ORF">B5F75_01135</name>
</gene>
<protein>
    <recommendedName>
        <fullName evidence="4">Serine protease</fullName>
    </recommendedName>
</protein>
<dbReference type="InterPro" id="IPR009003">
    <property type="entry name" value="Peptidase_S1_PA"/>
</dbReference>
<dbReference type="AlphaFoldDB" id="A0A1Y4DE81"/>
<dbReference type="Gene3D" id="2.40.10.120">
    <property type="match status" value="1"/>
</dbReference>
<evidence type="ECO:0000313" key="2">
    <source>
        <dbReference type="EMBL" id="OUO57407.1"/>
    </source>
</evidence>
<comment type="caution">
    <text evidence="2">The sequence shown here is derived from an EMBL/GenBank/DDBJ whole genome shotgun (WGS) entry which is preliminary data.</text>
</comment>
<dbReference type="Pfam" id="PF13365">
    <property type="entry name" value="Trypsin_2"/>
    <property type="match status" value="1"/>
</dbReference>
<dbReference type="Proteomes" id="UP000196368">
    <property type="component" value="Unassembled WGS sequence"/>
</dbReference>
<evidence type="ECO:0008006" key="4">
    <source>
        <dbReference type="Google" id="ProtNLM"/>
    </source>
</evidence>
<reference evidence="3" key="1">
    <citation type="submission" date="2017-04" db="EMBL/GenBank/DDBJ databases">
        <title>Function of individual gut microbiota members based on whole genome sequencing of pure cultures obtained from chicken caecum.</title>
        <authorList>
            <person name="Medvecky M."/>
            <person name="Cejkova D."/>
            <person name="Polansky O."/>
            <person name="Karasova D."/>
            <person name="Kubasova T."/>
            <person name="Cizek A."/>
            <person name="Rychlik I."/>
        </authorList>
    </citation>
    <scope>NUCLEOTIDE SEQUENCE [LARGE SCALE GENOMIC DNA]</scope>
    <source>
        <strain evidence="3">An273</strain>
    </source>
</reference>
<dbReference type="RefSeq" id="WP_087286660.1">
    <property type="nucleotide sequence ID" value="NZ_NFJD01000001.1"/>
</dbReference>
<dbReference type="OrthoDB" id="449254at2"/>
<evidence type="ECO:0000313" key="3">
    <source>
        <dbReference type="Proteomes" id="UP000196368"/>
    </source>
</evidence>
<keyword evidence="1" id="KW-0732">Signal</keyword>
<name>A0A1Y4DE81_9BACT</name>
<accession>A0A1Y4DE81</accession>
<evidence type="ECO:0000256" key="1">
    <source>
        <dbReference type="SAM" id="SignalP"/>
    </source>
</evidence>
<sequence length="390" mass="42401">MRAFLFVLSCLLTVPFAAAQKLPAKNFLRGGLAPAKIEKNILLNLRYIPPASLAAQSAFQTAKTAVVKPPVRNEQEVADFSPLQRTIARQTLGGLQAPAETTSLAQTEKHIRASLVEVVGRASGDLMGSGFVVQSRSGRLYAVVSYHVVGRKGNTVAVRTYPEKGAPVVYNGLIVNAAGSFGINAPDAAIIALPQEAQAYVRPLTIAPSLPEKGSELVVWGSPYACEGFARIDELKVTLAQGIKMVMDSPDVSEEFNGLCGSPVLNAQGQVAGIYSGHDPEQGQVFAVNARQALEWLLESYEQGKLPAPLTYKVYGRDVLQIQAEETIGWVYHFDQGGTLLHKVYLPKYNGRFDPEHAEWLFPDVQHGDFLEFEIVKHRFVDRTVSVGIS</sequence>
<organism evidence="2 3">
    <name type="scientific">Candidatus Avelusimicrobium gallicola</name>
    <dbReference type="NCBI Taxonomy" id="2562704"/>
    <lineage>
        <taxon>Bacteria</taxon>
        <taxon>Pseudomonadati</taxon>
        <taxon>Elusimicrobiota</taxon>
        <taxon>Elusimicrobia</taxon>
        <taxon>Elusimicrobiales</taxon>
        <taxon>Elusimicrobiaceae</taxon>
        <taxon>Candidatus Avelusimicrobium</taxon>
    </lineage>
</organism>
<keyword evidence="3" id="KW-1185">Reference proteome</keyword>
<dbReference type="EMBL" id="NFJD01000001">
    <property type="protein sequence ID" value="OUO57407.1"/>
    <property type="molecule type" value="Genomic_DNA"/>
</dbReference>
<feature type="chain" id="PRO_5013096542" description="Serine protease" evidence="1">
    <location>
        <begin position="20"/>
        <end position="390"/>
    </location>
</feature>
<proteinExistence type="predicted"/>
<dbReference type="SUPFAM" id="SSF50494">
    <property type="entry name" value="Trypsin-like serine proteases"/>
    <property type="match status" value="1"/>
</dbReference>
<feature type="signal peptide" evidence="1">
    <location>
        <begin position="1"/>
        <end position="19"/>
    </location>
</feature>